<feature type="transmembrane region" description="Helical" evidence="28">
    <location>
        <begin position="524"/>
        <end position="548"/>
    </location>
</feature>
<evidence type="ECO:0000256" key="9">
    <source>
        <dbReference type="ARBA" id="ARBA00023228"/>
    </source>
</evidence>
<protein>
    <recommendedName>
        <fullName evidence="23">Lysosomal dipeptide transporter MFSD1</fullName>
    </recommendedName>
    <alternativeName>
        <fullName evidence="24">Major facilitator superfamily domain-containing protein 1</fullName>
    </alternativeName>
</protein>
<proteinExistence type="inferred from homology"/>
<dbReference type="PROSITE" id="PS50850">
    <property type="entry name" value="MFS"/>
    <property type="match status" value="1"/>
</dbReference>
<evidence type="ECO:0000256" key="3">
    <source>
        <dbReference type="ARBA" id="ARBA00008335"/>
    </source>
</evidence>
<evidence type="ECO:0000256" key="6">
    <source>
        <dbReference type="ARBA" id="ARBA00022692"/>
    </source>
</evidence>
<feature type="domain" description="C2 Aida-type" evidence="30">
    <location>
        <begin position="156"/>
        <end position="255"/>
    </location>
</feature>
<evidence type="ECO:0000313" key="32">
    <source>
        <dbReference type="Proteomes" id="UP000541610"/>
    </source>
</evidence>
<evidence type="ECO:0000256" key="25">
    <source>
        <dbReference type="ARBA" id="ARBA00045709"/>
    </source>
</evidence>
<dbReference type="PROSITE" id="PS51911">
    <property type="entry name" value="C2_AIDA"/>
    <property type="match status" value="1"/>
</dbReference>
<evidence type="ECO:0000256" key="27">
    <source>
        <dbReference type="SAM" id="MobiDB-lite"/>
    </source>
</evidence>
<evidence type="ECO:0000256" key="10">
    <source>
        <dbReference type="ARBA" id="ARBA00044876"/>
    </source>
</evidence>
<feature type="transmembrane region" description="Helical" evidence="28">
    <location>
        <begin position="642"/>
        <end position="662"/>
    </location>
</feature>
<comment type="catalytic activity">
    <reaction evidence="13">
        <text>L-alpha-aminoacyl-L-histidine(out) = L-alpha-aminoacyl-L-histidine(in)</text>
        <dbReference type="Rhea" id="RHEA:79375"/>
        <dbReference type="ChEBI" id="CHEBI:229967"/>
    </reaction>
</comment>
<comment type="subunit">
    <text evidence="26">Homodimer. Interacts with lysosomal protein GLMP (via lumenal domain); the interaction starts while both proteins are still in the endoplasmic reticulum and is required for stabilization of MFSD1 in lysosomes but has no direct effect on its targeting to lysosomes or transporter activity.</text>
</comment>
<feature type="compositionally biased region" description="Basic and acidic residues" evidence="27">
    <location>
        <begin position="330"/>
        <end position="347"/>
    </location>
</feature>
<dbReference type="PANTHER" id="PTHR23512">
    <property type="entry name" value="MAJOR FACILITATOR SUPERFAMILY DOMAIN-CONTAINING PROTEIN 1"/>
    <property type="match status" value="1"/>
</dbReference>
<accession>A0A7J6P215</accession>
<evidence type="ECO:0000256" key="17">
    <source>
        <dbReference type="ARBA" id="ARBA00044899"/>
    </source>
</evidence>
<evidence type="ECO:0000256" key="5">
    <source>
        <dbReference type="ARBA" id="ARBA00022473"/>
    </source>
</evidence>
<evidence type="ECO:0000256" key="18">
    <source>
        <dbReference type="ARBA" id="ARBA00044900"/>
    </source>
</evidence>
<dbReference type="EMBL" id="JABANP010000127">
    <property type="protein sequence ID" value="KAF4689321.1"/>
    <property type="molecule type" value="Genomic_DNA"/>
</dbReference>
<dbReference type="Gene3D" id="1.20.1250.20">
    <property type="entry name" value="MFS general substrate transporter like domains"/>
    <property type="match status" value="2"/>
</dbReference>
<dbReference type="InterPro" id="IPR036818">
    <property type="entry name" value="AIDA_N_sf"/>
</dbReference>
<comment type="catalytic activity">
    <reaction evidence="10">
        <text>L-lysyl-L-alanine(out) = L-lysyl-L-alanine(in)</text>
        <dbReference type="Rhea" id="RHEA:79399"/>
        <dbReference type="ChEBI" id="CHEBI:229954"/>
    </reaction>
</comment>
<keyword evidence="8 28" id="KW-0472">Membrane</keyword>
<evidence type="ECO:0000256" key="21">
    <source>
        <dbReference type="ARBA" id="ARBA00044919"/>
    </source>
</evidence>
<evidence type="ECO:0000256" key="1">
    <source>
        <dbReference type="ARBA" id="ARBA00004155"/>
    </source>
</evidence>
<keyword evidence="5" id="KW-0217">Developmental protein</keyword>
<dbReference type="InterPro" id="IPR052187">
    <property type="entry name" value="MFSD1"/>
</dbReference>
<evidence type="ECO:0000256" key="22">
    <source>
        <dbReference type="ARBA" id="ARBA00044924"/>
    </source>
</evidence>
<keyword evidence="7 28" id="KW-1133">Transmembrane helix</keyword>
<evidence type="ECO:0000256" key="28">
    <source>
        <dbReference type="SAM" id="Phobius"/>
    </source>
</evidence>
<name>A0A7J6P215_PEROL</name>
<dbReference type="SUPFAM" id="SSF103473">
    <property type="entry name" value="MFS general substrate transporter"/>
    <property type="match status" value="1"/>
</dbReference>
<dbReference type="Gene3D" id="2.60.40.150">
    <property type="entry name" value="C2 domain"/>
    <property type="match status" value="1"/>
</dbReference>
<evidence type="ECO:0000256" key="19">
    <source>
        <dbReference type="ARBA" id="ARBA00044903"/>
    </source>
</evidence>
<feature type="transmembrane region" description="Helical" evidence="28">
    <location>
        <begin position="436"/>
        <end position="453"/>
    </location>
</feature>
<evidence type="ECO:0000256" key="24">
    <source>
        <dbReference type="ARBA" id="ARBA00045018"/>
    </source>
</evidence>
<feature type="transmembrane region" description="Helical" evidence="28">
    <location>
        <begin position="493"/>
        <end position="512"/>
    </location>
</feature>
<dbReference type="AlphaFoldDB" id="A0A7J6P215"/>
<comment type="catalytic activity">
    <reaction evidence="11">
        <text>L-histidyl-glycine(out) = L-histidyl-glycine(in)</text>
        <dbReference type="Rhea" id="RHEA:79395"/>
        <dbReference type="ChEBI" id="CHEBI:229957"/>
    </reaction>
</comment>
<comment type="catalytic activity">
    <reaction evidence="21">
        <text>L-alanyl-L-lysine(out) = L-alanyl-L-lysine(in)</text>
        <dbReference type="Rhea" id="RHEA:79415"/>
        <dbReference type="ChEBI" id="CHEBI:192470"/>
    </reaction>
</comment>
<keyword evidence="4" id="KW-0813">Transport</keyword>
<dbReference type="Pfam" id="PF14186">
    <property type="entry name" value="Aida_C2"/>
    <property type="match status" value="1"/>
</dbReference>
<feature type="transmembrane region" description="Helical" evidence="28">
    <location>
        <begin position="601"/>
        <end position="622"/>
    </location>
</feature>
<dbReference type="GO" id="GO:0022857">
    <property type="term" value="F:transmembrane transporter activity"/>
    <property type="evidence" value="ECO:0007669"/>
    <property type="project" value="InterPro"/>
</dbReference>
<sequence length="868" mass="96366">MTASRKADDLRQRWASHLTKACEVDGWGQIVEAQEGYRKLAVDMAEARGRVAVSSSDQEITRKIILCLRCPFARLETLTASAVRSRHTSMTAADLKSLEPVILSLFLPAAANPYAAPEKFPVSATKYQNASPIIEEGSANHAVDFTQRDVSDFHQSHAALTEVAGTVVAIRIEGWGLKDAQTYVDPITTVSVVDPEQRIICSVDTHISKERRVNHVLFEERVYLAVSLEEMQRTRSAIFFEFKHYKPKKKKVSTRYHKPTDLRKKKLKLHSVKKLYLHIFISLITRLRPWMSGTIRDRDVTGRPRTLSGTAMEAEYFLHESEGPSQGQHEAARQHKESRERFPRENSECDESLLSKDQSYRNGPVRFVVLLFQSLVLMGLTYNYDMCSATRNVLVETLGITDTGYGVISGVYAYPNVILPLFGGLLIDIVGVQRSMIFFVSINFTGTVIYALGLHMRSFTVLVIGRAIFGMGGESLNVSNSTIMTHWFRGKELAFALGSSLTLSRLGSVLVLNTQPVFVRNWGVFSGALAGVCMAGVSVTSAVLTCIIDRQANSYDKAKHITGAEDVLLDETRQELTAGQDTKSGDRGVQLSDVKSFGRMFWCLALSCVVSYMSIFPFYQVVAPAYLQSDAHFGFDLKTTNAINSIPTMLGAVLSPFMSIYIDRRGQRPKLMVWACALLLVTHVSLIIFPRCPHCGSVAFFFVLMGVSICLYGAVIWACIPFTVPPRSVGAAFGLTFALQNCGQAIAPTILEFLHQESGDFIWPFACLALWAAIGLCISLYLKRIDRSTQTGLFLPCPEKLAEQLACSPVYYFDSPTTEAIATPMPSTTAAVVMPDVYVRRVQGYLSSPRSNMQFRRAYYSRLGLGHS</sequence>
<dbReference type="InterPro" id="IPR023421">
    <property type="entry name" value="AIDA_N"/>
</dbReference>
<reference evidence="31 32" key="1">
    <citation type="submission" date="2020-04" db="EMBL/GenBank/DDBJ databases">
        <title>Perkinsus olseni comparative genomics.</title>
        <authorList>
            <person name="Bogema D.R."/>
        </authorList>
    </citation>
    <scope>NUCLEOTIDE SEQUENCE [LARGE SCALE GENOMIC DNA]</scope>
    <source>
        <strain evidence="31">00978-12</strain>
    </source>
</reference>
<comment type="catalytic activity">
    <reaction evidence="22">
        <text>L-lysyl-glycine(out) = L-lysyl-glycine(in)</text>
        <dbReference type="Rhea" id="RHEA:79407"/>
        <dbReference type="ChEBI" id="CHEBI:191202"/>
    </reaction>
</comment>
<dbReference type="Pfam" id="PF07690">
    <property type="entry name" value="MFS_1"/>
    <property type="match status" value="1"/>
</dbReference>
<dbReference type="PANTHER" id="PTHR23512:SF3">
    <property type="entry name" value="MAJOR FACILITATOR SUPERFAMILY DOMAIN-CONTAINING PROTEIN 1"/>
    <property type="match status" value="1"/>
</dbReference>
<evidence type="ECO:0000256" key="23">
    <source>
        <dbReference type="ARBA" id="ARBA00044985"/>
    </source>
</evidence>
<comment type="function">
    <text evidence="25">Lysosomal dipeptide uniporter that selectively exports lysine, arginine or histidine-containing dipeptides with a net positive charge from the lysosome lumen into the cytosol. Could play a role in a specific type of protein O-glycosylation indirectly regulating macrophages migration and tissue invasion. Also essential for liver homeostasis.</text>
</comment>
<evidence type="ECO:0000256" key="7">
    <source>
        <dbReference type="ARBA" id="ARBA00022989"/>
    </source>
</evidence>
<evidence type="ECO:0000256" key="14">
    <source>
        <dbReference type="ARBA" id="ARBA00044891"/>
    </source>
</evidence>
<comment type="catalytic activity">
    <reaction evidence="16">
        <text>L-aspartyl-L-lysine(out) = L-aspartyl-L-lysine(in)</text>
        <dbReference type="Rhea" id="RHEA:79411"/>
        <dbReference type="ChEBI" id="CHEBI:229953"/>
    </reaction>
</comment>
<evidence type="ECO:0000313" key="31">
    <source>
        <dbReference type="EMBL" id="KAF4689321.1"/>
    </source>
</evidence>
<feature type="transmembrane region" description="Helical" evidence="28">
    <location>
        <begin position="696"/>
        <end position="720"/>
    </location>
</feature>
<evidence type="ECO:0000256" key="4">
    <source>
        <dbReference type="ARBA" id="ARBA00022448"/>
    </source>
</evidence>
<feature type="transmembrane region" description="Helical" evidence="28">
    <location>
        <begin position="404"/>
        <end position="427"/>
    </location>
</feature>
<evidence type="ECO:0000256" key="13">
    <source>
        <dbReference type="ARBA" id="ARBA00044884"/>
    </source>
</evidence>
<evidence type="ECO:0000256" key="8">
    <source>
        <dbReference type="ARBA" id="ARBA00023136"/>
    </source>
</evidence>
<comment type="caution">
    <text evidence="31">The sequence shown here is derived from an EMBL/GenBank/DDBJ whole genome shotgun (WGS) entry which is preliminary data.</text>
</comment>
<dbReference type="InterPro" id="IPR011701">
    <property type="entry name" value="MFS"/>
</dbReference>
<evidence type="ECO:0000256" key="20">
    <source>
        <dbReference type="ARBA" id="ARBA00044912"/>
    </source>
</evidence>
<comment type="similarity">
    <text evidence="2">Belongs to the AIDA family.</text>
</comment>
<dbReference type="InterPro" id="IPR025939">
    <property type="entry name" value="Aida_C"/>
</dbReference>
<dbReference type="SUPFAM" id="SSF109779">
    <property type="entry name" value="Domain from hypothetical 2610208m17rik protein"/>
    <property type="match status" value="1"/>
</dbReference>
<evidence type="ECO:0000256" key="11">
    <source>
        <dbReference type="ARBA" id="ARBA00044878"/>
    </source>
</evidence>
<evidence type="ECO:0000256" key="15">
    <source>
        <dbReference type="ARBA" id="ARBA00044893"/>
    </source>
</evidence>
<feature type="region of interest" description="Disordered" evidence="27">
    <location>
        <begin position="321"/>
        <end position="350"/>
    </location>
</feature>
<feature type="transmembrane region" description="Helical" evidence="28">
    <location>
        <begin position="761"/>
        <end position="782"/>
    </location>
</feature>
<dbReference type="InterPro" id="IPR035892">
    <property type="entry name" value="C2_domain_sf"/>
</dbReference>
<dbReference type="Pfam" id="PF08910">
    <property type="entry name" value="Aida_N"/>
    <property type="match status" value="1"/>
</dbReference>
<comment type="catalytic activity">
    <reaction evidence="15">
        <text>L-alpha-aminoacyl-L-lysine(out) = L-alpha-aminoacyl-L-lysine(in)</text>
        <dbReference type="Rhea" id="RHEA:79383"/>
        <dbReference type="ChEBI" id="CHEBI:229966"/>
    </reaction>
</comment>
<evidence type="ECO:0000259" key="30">
    <source>
        <dbReference type="PROSITE" id="PS51911"/>
    </source>
</evidence>
<keyword evidence="6 28" id="KW-0812">Transmembrane</keyword>
<comment type="catalytic activity">
    <reaction evidence="18">
        <text>L-lysyl-L-lysine(out) = L-lysyl-L-lysine(in)</text>
        <dbReference type="Rhea" id="RHEA:79403"/>
        <dbReference type="ChEBI" id="CHEBI:229956"/>
    </reaction>
</comment>
<comment type="catalytic activity">
    <reaction evidence="17">
        <text>L-arginyl-L-alpha-amino acid(out) = L-arginyl-L-alpha-amino acid(in)</text>
        <dbReference type="Rhea" id="RHEA:79371"/>
        <dbReference type="ChEBI" id="CHEBI:84315"/>
    </reaction>
</comment>
<comment type="catalytic activity">
    <reaction evidence="14">
        <text>L-lysyl-L-alpha-amino acid(out) = L-lysyl-L-alpha-amino acid(in)</text>
        <dbReference type="Rhea" id="RHEA:79387"/>
        <dbReference type="ChEBI" id="CHEBI:229965"/>
    </reaction>
</comment>
<dbReference type="InterPro" id="IPR036259">
    <property type="entry name" value="MFS_trans_sf"/>
</dbReference>
<dbReference type="GO" id="GO:0005765">
    <property type="term" value="C:lysosomal membrane"/>
    <property type="evidence" value="ECO:0007669"/>
    <property type="project" value="UniProtKB-SubCell"/>
</dbReference>
<gene>
    <name evidence="31" type="ORF">FOZ60_001733</name>
</gene>
<feature type="domain" description="Major facilitator superfamily (MFS) profile" evidence="29">
    <location>
        <begin position="367"/>
        <end position="787"/>
    </location>
</feature>
<dbReference type="InterPro" id="IPR020846">
    <property type="entry name" value="MFS_dom"/>
</dbReference>
<comment type="subcellular location">
    <subcellularLocation>
        <location evidence="1">Lysosome membrane</location>
        <topology evidence="1">Multi-pass membrane protein</topology>
    </subcellularLocation>
</comment>
<evidence type="ECO:0000256" key="16">
    <source>
        <dbReference type="ARBA" id="ARBA00044898"/>
    </source>
</evidence>
<keyword evidence="9" id="KW-0458">Lysosome</keyword>
<feature type="transmembrane region" description="Helical" evidence="28">
    <location>
        <begin position="671"/>
        <end position="690"/>
    </location>
</feature>
<feature type="transmembrane region" description="Helical" evidence="28">
    <location>
        <begin position="732"/>
        <end position="755"/>
    </location>
</feature>
<comment type="similarity">
    <text evidence="3">Belongs to the major facilitator superfamily.</text>
</comment>
<dbReference type="Proteomes" id="UP000541610">
    <property type="component" value="Unassembled WGS sequence"/>
</dbReference>
<organism evidence="31 32">
    <name type="scientific">Perkinsus olseni</name>
    <name type="common">Perkinsus atlanticus</name>
    <dbReference type="NCBI Taxonomy" id="32597"/>
    <lineage>
        <taxon>Eukaryota</taxon>
        <taxon>Sar</taxon>
        <taxon>Alveolata</taxon>
        <taxon>Perkinsozoa</taxon>
        <taxon>Perkinsea</taxon>
        <taxon>Perkinsida</taxon>
        <taxon>Perkinsidae</taxon>
        <taxon>Perkinsus</taxon>
    </lineage>
</organism>
<evidence type="ECO:0000256" key="2">
    <source>
        <dbReference type="ARBA" id="ARBA00007205"/>
    </source>
</evidence>
<comment type="catalytic activity">
    <reaction evidence="19">
        <text>L-arginyl-glycine(out) = L-arginyl-glycine(in)</text>
        <dbReference type="Rhea" id="RHEA:79391"/>
        <dbReference type="ChEBI" id="CHEBI:229955"/>
    </reaction>
</comment>
<dbReference type="OrthoDB" id="424834at2759"/>
<comment type="catalytic activity">
    <reaction evidence="12">
        <text>L-alpha-aminoacyl-L-arginine(out) = L-alpha-aminoacyl-L-arginine(in)</text>
        <dbReference type="Rhea" id="RHEA:79367"/>
        <dbReference type="ChEBI" id="CHEBI:229968"/>
    </reaction>
</comment>
<evidence type="ECO:0000259" key="29">
    <source>
        <dbReference type="PROSITE" id="PS50850"/>
    </source>
</evidence>
<feature type="transmembrane region" description="Helical" evidence="28">
    <location>
        <begin position="365"/>
        <end position="384"/>
    </location>
</feature>
<evidence type="ECO:0000256" key="26">
    <source>
        <dbReference type="ARBA" id="ARBA00046376"/>
    </source>
</evidence>
<dbReference type="Gene3D" id="1.20.120.360">
    <property type="entry name" value="Axin interactor, dorsalization-associated protein, N-terminal domain"/>
    <property type="match status" value="1"/>
</dbReference>
<comment type="catalytic activity">
    <reaction evidence="20">
        <text>L-histidyl-L-alpha-amino acid(out) = L-histidyl-L-alpha-amino acid(in)</text>
        <dbReference type="Rhea" id="RHEA:79379"/>
        <dbReference type="ChEBI" id="CHEBI:229964"/>
    </reaction>
</comment>
<evidence type="ECO:0000256" key="12">
    <source>
        <dbReference type="ARBA" id="ARBA00044881"/>
    </source>
</evidence>